<name>A0AAE6T9Z2_9BACT</name>
<dbReference type="EMBL" id="CP029701">
    <property type="protein sequence ID" value="QHV62740.1"/>
    <property type="molecule type" value="Genomic_DNA"/>
</dbReference>
<dbReference type="AlphaFoldDB" id="A0AAE6T9Z2"/>
<evidence type="ECO:0000313" key="1">
    <source>
        <dbReference type="EMBL" id="QHV62740.1"/>
    </source>
</evidence>
<protein>
    <submittedName>
        <fullName evidence="1">Uncharacterized protein</fullName>
    </submittedName>
</protein>
<dbReference type="Proteomes" id="UP000642553">
    <property type="component" value="Chromosome"/>
</dbReference>
<reference evidence="1" key="1">
    <citation type="submission" date="2018-05" db="EMBL/GenBank/DDBJ databases">
        <title>Complete genome sequnece of Akkermansia muciniphila EB-AMDK-40.</title>
        <authorList>
            <person name="Nam Y.-D."/>
            <person name="Chung W.-H."/>
            <person name="Park Y.S."/>
            <person name="Kang J."/>
        </authorList>
    </citation>
    <scope>NUCLEOTIDE SEQUENCE</scope>
    <source>
        <strain evidence="1">EB-AMDK-40</strain>
    </source>
</reference>
<accession>A0AAE6T9Z2</accession>
<organism evidence="1 2">
    <name type="scientific">Akkermansia massiliensis</name>
    <dbReference type="NCBI Taxonomy" id="2927224"/>
    <lineage>
        <taxon>Bacteria</taxon>
        <taxon>Pseudomonadati</taxon>
        <taxon>Verrucomicrobiota</taxon>
        <taxon>Verrucomicrobiia</taxon>
        <taxon>Verrucomicrobiales</taxon>
        <taxon>Akkermansiaceae</taxon>
        <taxon>Akkermansia</taxon>
    </lineage>
</organism>
<gene>
    <name evidence="1" type="ORF">DMI76_04855</name>
</gene>
<evidence type="ECO:0000313" key="2">
    <source>
        <dbReference type="Proteomes" id="UP000642553"/>
    </source>
</evidence>
<sequence>MGIEITSTRETMNKYVTQLLEVIQKKTGCDTSSAVRWLAEQAGVSERTAWNWKQQEKLRKATEKNLGRIAEELKK</sequence>
<proteinExistence type="predicted"/>